<evidence type="ECO:0000256" key="5">
    <source>
        <dbReference type="ARBA" id="ARBA00023136"/>
    </source>
</evidence>
<dbReference type="InterPro" id="IPR003838">
    <property type="entry name" value="ABC3_permease_C"/>
</dbReference>
<evidence type="ECO:0000256" key="2">
    <source>
        <dbReference type="ARBA" id="ARBA00022475"/>
    </source>
</evidence>
<dbReference type="RefSeq" id="WP_171594146.1">
    <property type="nucleotide sequence ID" value="NZ_RZNH01000003.1"/>
</dbReference>
<evidence type="ECO:0000259" key="8">
    <source>
        <dbReference type="Pfam" id="PF12704"/>
    </source>
</evidence>
<keyword evidence="5 6" id="KW-0472">Membrane</keyword>
<feature type="transmembrane region" description="Helical" evidence="6">
    <location>
        <begin position="753"/>
        <end position="773"/>
    </location>
</feature>
<feature type="transmembrane region" description="Helical" evidence="6">
    <location>
        <begin position="377"/>
        <end position="397"/>
    </location>
</feature>
<evidence type="ECO:0000256" key="6">
    <source>
        <dbReference type="SAM" id="Phobius"/>
    </source>
</evidence>
<sequence>MILYNIKLAIRSIVRSKLISGINILGLSLGITVCMLVFGFVNKEYSTDKYLPEFDNIYAILFDDHANISQPVVNIFNNRLSEVEEVTHYTHEWAPQVYLEDDAKNTFKLNYLMVADTAFFRVFQFKTLYGEPKKNLVGPNKIVLTQSLAQRIFGKSNPIGKTITYNSTYIQNELVEIVGVIEDLPHNSSWKFDAVLSMETDYKMKGFKANQTAWGNENFNAYLKTKEGADKTALEERLNKLFKEHAIENYKRFSIKIIPYRDVYFHQHDLSHQKHGNEFNVKIINTIGLLIFILAIFNFINLDTAQREKKLKTHGVIKLYGGKKNKMLRFFSTDSFLVVCAAFCLMLLLTTLILPYYNKLTESDYILLDFFKGWNLVFLTSIFLLTIIITNFVHTVLNRKHRILDLLRSNKNVKRKNYLRNSLLLIQFVLSIILITSIIAVQKQNYYVKNFDTGFELEKIIYANTNKTLSSKINAFKDKLSDLPEVSDITFSGETIGFIDQNWSLSINNRGERQQVSFAKTDVTENFFDFMGIEFLKGDAFRPDSHKRVEFIFNEAAFKEFNIKKLEDARVLISNDNSRGRIVGQTENFHFESVHSKIRPIGFMHSPDADKVVYIKIKSDQMKSMHTTIEKINAIWNELSPSFPFEFHFLDQSWEQLYKKEIQFTKILNLATIVSILLTCMGLIGLSFFVAENRTKEIGIRKTNGAKTHEINLMLNGDILKWVLIAFVISCPISYYAMDKWLENFAYRTELSWWIFALAGIIALGIALLTVSWQSWRAARRNPVESLRYE</sequence>
<dbReference type="Pfam" id="PF12704">
    <property type="entry name" value="MacB_PCD"/>
    <property type="match status" value="1"/>
</dbReference>
<dbReference type="PANTHER" id="PTHR30572:SF18">
    <property type="entry name" value="ABC-TYPE MACROLIDE FAMILY EXPORT SYSTEM PERMEASE COMPONENT 2"/>
    <property type="match status" value="1"/>
</dbReference>
<feature type="transmembrane region" description="Helical" evidence="6">
    <location>
        <begin position="667"/>
        <end position="691"/>
    </location>
</feature>
<feature type="transmembrane region" description="Helical" evidence="6">
    <location>
        <begin position="719"/>
        <end position="738"/>
    </location>
</feature>
<comment type="subcellular location">
    <subcellularLocation>
        <location evidence="1">Cell membrane</location>
        <topology evidence="1">Multi-pass membrane protein</topology>
    </subcellularLocation>
</comment>
<evidence type="ECO:0000256" key="4">
    <source>
        <dbReference type="ARBA" id="ARBA00022989"/>
    </source>
</evidence>
<accession>A0ABX1WSH5</accession>
<keyword evidence="2" id="KW-1003">Cell membrane</keyword>
<feature type="transmembrane region" description="Helical" evidence="6">
    <location>
        <begin position="283"/>
        <end position="302"/>
    </location>
</feature>
<reference evidence="9 10" key="1">
    <citation type="submission" date="2018-12" db="EMBL/GenBank/DDBJ databases">
        <title>Marinifilum JC070 sp. nov., a marine bacterium isolated from Yongle Blue Hole in the South China Sea.</title>
        <authorList>
            <person name="Fu T."/>
        </authorList>
    </citation>
    <scope>NUCLEOTIDE SEQUENCE [LARGE SCALE GENOMIC DNA]</scope>
    <source>
        <strain evidence="9 10">JC070</strain>
    </source>
</reference>
<evidence type="ECO:0000256" key="1">
    <source>
        <dbReference type="ARBA" id="ARBA00004651"/>
    </source>
</evidence>
<dbReference type="PANTHER" id="PTHR30572">
    <property type="entry name" value="MEMBRANE COMPONENT OF TRANSPORTER-RELATED"/>
    <property type="match status" value="1"/>
</dbReference>
<feature type="domain" description="MacB-like periplasmic core" evidence="8">
    <location>
        <begin position="20"/>
        <end position="240"/>
    </location>
</feature>
<feature type="transmembrane region" description="Helical" evidence="6">
    <location>
        <begin position="336"/>
        <end position="357"/>
    </location>
</feature>
<dbReference type="InterPro" id="IPR025857">
    <property type="entry name" value="MacB_PCD"/>
</dbReference>
<feature type="domain" description="ABC3 transporter permease C-terminal" evidence="7">
    <location>
        <begin position="670"/>
        <end position="783"/>
    </location>
</feature>
<evidence type="ECO:0000313" key="9">
    <source>
        <dbReference type="EMBL" id="NOU58868.1"/>
    </source>
</evidence>
<organism evidence="9 10">
    <name type="scientific">Marinifilum caeruleilacunae</name>
    <dbReference type="NCBI Taxonomy" id="2499076"/>
    <lineage>
        <taxon>Bacteria</taxon>
        <taxon>Pseudomonadati</taxon>
        <taxon>Bacteroidota</taxon>
        <taxon>Bacteroidia</taxon>
        <taxon>Marinilabiliales</taxon>
        <taxon>Marinifilaceae</taxon>
    </lineage>
</organism>
<dbReference type="Pfam" id="PF02687">
    <property type="entry name" value="FtsX"/>
    <property type="match status" value="1"/>
</dbReference>
<feature type="transmembrane region" description="Helical" evidence="6">
    <location>
        <begin position="418"/>
        <end position="441"/>
    </location>
</feature>
<dbReference type="Proteomes" id="UP000732105">
    <property type="component" value="Unassembled WGS sequence"/>
</dbReference>
<evidence type="ECO:0000259" key="7">
    <source>
        <dbReference type="Pfam" id="PF02687"/>
    </source>
</evidence>
<gene>
    <name evidence="9" type="ORF">ELS83_03490</name>
</gene>
<dbReference type="InterPro" id="IPR050250">
    <property type="entry name" value="Macrolide_Exporter_MacB"/>
</dbReference>
<evidence type="ECO:0000256" key="3">
    <source>
        <dbReference type="ARBA" id="ARBA00022692"/>
    </source>
</evidence>
<evidence type="ECO:0000313" key="10">
    <source>
        <dbReference type="Proteomes" id="UP000732105"/>
    </source>
</evidence>
<keyword evidence="3 6" id="KW-0812">Transmembrane</keyword>
<comment type="caution">
    <text evidence="9">The sequence shown here is derived from an EMBL/GenBank/DDBJ whole genome shotgun (WGS) entry which is preliminary data.</text>
</comment>
<keyword evidence="10" id="KW-1185">Reference proteome</keyword>
<feature type="transmembrane region" description="Helical" evidence="6">
    <location>
        <begin position="21"/>
        <end position="41"/>
    </location>
</feature>
<protein>
    <submittedName>
        <fullName evidence="9">ABC transporter permease</fullName>
    </submittedName>
</protein>
<dbReference type="EMBL" id="RZNH01000003">
    <property type="protein sequence ID" value="NOU58868.1"/>
    <property type="molecule type" value="Genomic_DNA"/>
</dbReference>
<proteinExistence type="predicted"/>
<name>A0ABX1WSH5_9BACT</name>
<keyword evidence="4 6" id="KW-1133">Transmembrane helix</keyword>